<keyword evidence="1" id="KW-0472">Membrane</keyword>
<reference evidence="2 3" key="1">
    <citation type="submission" date="2016-05" db="EMBL/GenBank/DDBJ databases">
        <title>Complete Genome and Methylome Analysis of Psychrotrophic Bacterial Isolates from Antarctic Lake Untersee.</title>
        <authorList>
            <person name="Fomenkov A."/>
            <person name="Akimov V.N."/>
            <person name="Vasilyeva L.V."/>
            <person name="Andersen D."/>
            <person name="Vincze T."/>
            <person name="Roberts R.J."/>
        </authorList>
    </citation>
    <scope>NUCLEOTIDE SEQUENCE [LARGE SCALE GENOMIC DNA]</scope>
    <source>
        <strain evidence="2 3">U14-5</strain>
        <plasmid evidence="2 3">unnamed1</plasmid>
    </source>
</reference>
<accession>A0A1L6ZP77</accession>
<dbReference type="EMBL" id="CP015608">
    <property type="protein sequence ID" value="APT48319.1"/>
    <property type="molecule type" value="Genomic_DNA"/>
</dbReference>
<sequence length="242" mass="28372">MDEAIPKKPSFWMKIAESNLFYMMDEMGLSENQILKFQKARFFKTIIIFILACTVGILINKYFILVALAITIFLWISEYKRVESKYKKFMYQKNLVFNKFSRLLIPYLLEDNASLYDVLEKMRKRIDEGQVKTALEQLLIDMYDDQTDKPFIKFAKEASGTEDAFLFMTTLYDFQQNASDTSIIERLGEKSSEQLFKGVDEIIEFKLKRFLMFPTKLTMATLLIIIGYCVSMIINAVKDINL</sequence>
<keyword evidence="1" id="KW-1133">Transmembrane helix</keyword>
<name>A0A1L6ZP77_BACIA</name>
<geneLocation type="plasmid" evidence="2 3">
    <name>unnamed1</name>
</geneLocation>
<evidence type="ECO:0000313" key="3">
    <source>
        <dbReference type="Proteomes" id="UP000185426"/>
    </source>
</evidence>
<protein>
    <recommendedName>
        <fullName evidence="4">Type II secretion system protein GspF domain-containing protein</fullName>
    </recommendedName>
</protein>
<evidence type="ECO:0008006" key="4">
    <source>
        <dbReference type="Google" id="ProtNLM"/>
    </source>
</evidence>
<dbReference type="RefSeq" id="WP_075623746.1">
    <property type="nucleotide sequence ID" value="NZ_CP015608.1"/>
</dbReference>
<evidence type="ECO:0000313" key="2">
    <source>
        <dbReference type="EMBL" id="APT48319.1"/>
    </source>
</evidence>
<feature type="transmembrane region" description="Helical" evidence="1">
    <location>
        <begin position="217"/>
        <end position="237"/>
    </location>
</feature>
<proteinExistence type="predicted"/>
<dbReference type="Proteomes" id="UP000185426">
    <property type="component" value="Plasmid unnamed1"/>
</dbReference>
<keyword evidence="1" id="KW-0812">Transmembrane</keyword>
<gene>
    <name evidence="2" type="ORF">BSA145_20865</name>
</gene>
<keyword evidence="2" id="KW-0614">Plasmid</keyword>
<feature type="transmembrane region" description="Helical" evidence="1">
    <location>
        <begin position="46"/>
        <end position="76"/>
    </location>
</feature>
<dbReference type="AlphaFoldDB" id="A0A1L6ZP77"/>
<evidence type="ECO:0000256" key="1">
    <source>
        <dbReference type="SAM" id="Phobius"/>
    </source>
</evidence>
<organism evidence="2 3">
    <name type="scientific">Bacillus safensis</name>
    <dbReference type="NCBI Taxonomy" id="561879"/>
    <lineage>
        <taxon>Bacteria</taxon>
        <taxon>Bacillati</taxon>
        <taxon>Bacillota</taxon>
        <taxon>Bacilli</taxon>
        <taxon>Bacillales</taxon>
        <taxon>Bacillaceae</taxon>
        <taxon>Bacillus</taxon>
    </lineage>
</organism>